<keyword evidence="7" id="KW-1185">Reference proteome</keyword>
<evidence type="ECO:0000313" key="7">
    <source>
        <dbReference type="Proteomes" id="UP000462621"/>
    </source>
</evidence>
<feature type="domain" description="GntR C-terminal" evidence="5">
    <location>
        <begin position="159"/>
        <end position="284"/>
    </location>
</feature>
<reference evidence="6 7" key="1">
    <citation type="submission" date="2019-10" db="EMBL/GenBank/DDBJ databases">
        <title>Vibrio sp. nov. isolated from a shrimp pond.</title>
        <authorList>
            <person name="Gomez-Gil B."/>
            <person name="Enciso-Ibarra J."/>
            <person name="Enciso-Ibarra K."/>
            <person name="Bolan-Mejia C."/>
        </authorList>
    </citation>
    <scope>NUCLEOTIDE SEQUENCE [LARGE SCALE GENOMIC DNA]</scope>
    <source>
        <strain evidence="6 7">CAIM 722</strain>
    </source>
</reference>
<name>A0A7X4LP39_9VIBR</name>
<evidence type="ECO:0000313" key="6">
    <source>
        <dbReference type="EMBL" id="MZI95519.1"/>
    </source>
</evidence>
<evidence type="ECO:0000256" key="2">
    <source>
        <dbReference type="ARBA" id="ARBA00023125"/>
    </source>
</evidence>
<dbReference type="InterPro" id="IPR036390">
    <property type="entry name" value="WH_DNA-bd_sf"/>
</dbReference>
<evidence type="ECO:0000256" key="1">
    <source>
        <dbReference type="ARBA" id="ARBA00023015"/>
    </source>
</evidence>
<evidence type="ECO:0000259" key="4">
    <source>
        <dbReference type="SMART" id="SM00345"/>
    </source>
</evidence>
<feature type="domain" description="HTH gntR-type" evidence="4">
    <location>
        <begin position="7"/>
        <end position="65"/>
    </location>
</feature>
<dbReference type="Gene3D" id="1.10.10.10">
    <property type="entry name" value="Winged helix-like DNA-binding domain superfamily/Winged helix DNA-binding domain"/>
    <property type="match status" value="1"/>
</dbReference>
<dbReference type="SUPFAM" id="SSF48008">
    <property type="entry name" value="GntR ligand-binding domain-like"/>
    <property type="match status" value="1"/>
</dbReference>
<dbReference type="GO" id="GO:0003677">
    <property type="term" value="F:DNA binding"/>
    <property type="evidence" value="ECO:0007669"/>
    <property type="project" value="UniProtKB-KW"/>
</dbReference>
<keyword evidence="2" id="KW-0238">DNA-binding</keyword>
<accession>A0A7X4LP39</accession>
<dbReference type="InterPro" id="IPR000524">
    <property type="entry name" value="Tscrpt_reg_HTH_GntR"/>
</dbReference>
<dbReference type="GO" id="GO:0003700">
    <property type="term" value="F:DNA-binding transcription factor activity"/>
    <property type="evidence" value="ECO:0007669"/>
    <property type="project" value="InterPro"/>
</dbReference>
<dbReference type="PANTHER" id="PTHR43537:SF49">
    <property type="entry name" value="TRANSCRIPTIONAL REGULATORY PROTEIN"/>
    <property type="match status" value="1"/>
</dbReference>
<dbReference type="InterPro" id="IPR008920">
    <property type="entry name" value="TF_FadR/GntR_C"/>
</dbReference>
<evidence type="ECO:0000256" key="3">
    <source>
        <dbReference type="ARBA" id="ARBA00023163"/>
    </source>
</evidence>
<comment type="caution">
    <text evidence="6">The sequence shown here is derived from an EMBL/GenBank/DDBJ whole genome shotgun (WGS) entry which is preliminary data.</text>
</comment>
<dbReference type="SMART" id="SM00895">
    <property type="entry name" value="FCD"/>
    <property type="match status" value="1"/>
</dbReference>
<dbReference type="InterPro" id="IPR011711">
    <property type="entry name" value="GntR_C"/>
</dbReference>
<dbReference type="Pfam" id="PF07729">
    <property type="entry name" value="FCD"/>
    <property type="match status" value="1"/>
</dbReference>
<dbReference type="SUPFAM" id="SSF46785">
    <property type="entry name" value="Winged helix' DNA-binding domain"/>
    <property type="match status" value="1"/>
</dbReference>
<dbReference type="EMBL" id="WEKT01000059">
    <property type="protein sequence ID" value="MZI95519.1"/>
    <property type="molecule type" value="Genomic_DNA"/>
</dbReference>
<dbReference type="Proteomes" id="UP000462621">
    <property type="component" value="Unassembled WGS sequence"/>
</dbReference>
<sequence>MTIKQTTAASVLKILKQENFAVGAHLSAQYFADKLSLSRSPINRAFATLAERGILVKQPMRGYFVTKVIEDSFDEAVVEMGLVEKDVVESVYFKIAEDRLRGELGDVFSEKQIKKRYDLTMTQLQSVINKIAEEGWINKKPGYGWEFSPMLTTPESLMQTYRVRLALEPAALLEPEYSIAPEVIEECRQVELKLIAKGTSSSSTEQLHQRGVNFHQAIIEASGNPFFIDTLARINKVRRLLSYRSMQDRTRYLEHAQQHLAILDLLEQKRNAEASEQLRQHLASTISNIEKINQLLK</sequence>
<dbReference type="SMART" id="SM00345">
    <property type="entry name" value="HTH_GNTR"/>
    <property type="match status" value="1"/>
</dbReference>
<protein>
    <submittedName>
        <fullName evidence="6">FCD domain-containing protein</fullName>
    </submittedName>
</protein>
<organism evidence="6 7">
    <name type="scientific">Vibrio eleionomae</name>
    <dbReference type="NCBI Taxonomy" id="2653505"/>
    <lineage>
        <taxon>Bacteria</taxon>
        <taxon>Pseudomonadati</taxon>
        <taxon>Pseudomonadota</taxon>
        <taxon>Gammaproteobacteria</taxon>
        <taxon>Vibrionales</taxon>
        <taxon>Vibrionaceae</taxon>
        <taxon>Vibrio</taxon>
    </lineage>
</organism>
<keyword evidence="3" id="KW-0804">Transcription</keyword>
<dbReference type="Gene3D" id="1.20.120.530">
    <property type="entry name" value="GntR ligand-binding domain-like"/>
    <property type="match status" value="1"/>
</dbReference>
<proteinExistence type="predicted"/>
<evidence type="ECO:0000259" key="5">
    <source>
        <dbReference type="SMART" id="SM00895"/>
    </source>
</evidence>
<dbReference type="PANTHER" id="PTHR43537">
    <property type="entry name" value="TRANSCRIPTIONAL REGULATOR, GNTR FAMILY"/>
    <property type="match status" value="1"/>
</dbReference>
<dbReference type="RefSeq" id="WP_161158007.1">
    <property type="nucleotide sequence ID" value="NZ_WEKT01000059.1"/>
</dbReference>
<gene>
    <name evidence="6" type="ORF">F9817_20275</name>
</gene>
<dbReference type="InterPro" id="IPR036388">
    <property type="entry name" value="WH-like_DNA-bd_sf"/>
</dbReference>
<dbReference type="AlphaFoldDB" id="A0A7X4LP39"/>
<keyword evidence="1" id="KW-0805">Transcription regulation</keyword>